<feature type="transmembrane region" description="Helical" evidence="2">
    <location>
        <begin position="373"/>
        <end position="393"/>
    </location>
</feature>
<feature type="transmembrane region" description="Helical" evidence="2">
    <location>
        <begin position="304"/>
        <end position="329"/>
    </location>
</feature>
<dbReference type="InterPro" id="IPR031155">
    <property type="entry name" value="DUR"/>
</dbReference>
<feature type="transmembrane region" description="Helical" evidence="2">
    <location>
        <begin position="534"/>
        <end position="557"/>
    </location>
</feature>
<organism evidence="3">
    <name type="scientific">Taenia asiatica</name>
    <name type="common">Asian tapeworm</name>
    <dbReference type="NCBI Taxonomy" id="60517"/>
    <lineage>
        <taxon>Eukaryota</taxon>
        <taxon>Metazoa</taxon>
        <taxon>Spiralia</taxon>
        <taxon>Lophotrochozoa</taxon>
        <taxon>Platyhelminthes</taxon>
        <taxon>Cestoda</taxon>
        <taxon>Eucestoda</taxon>
        <taxon>Cyclophyllidea</taxon>
        <taxon>Taeniidae</taxon>
        <taxon>Taenia</taxon>
    </lineage>
</organism>
<feature type="transmembrane region" description="Helical" evidence="2">
    <location>
        <begin position="635"/>
        <end position="661"/>
    </location>
</feature>
<dbReference type="InterPro" id="IPR038377">
    <property type="entry name" value="Na/Glc_symporter_sf"/>
</dbReference>
<feature type="transmembrane region" description="Helical" evidence="2">
    <location>
        <begin position="33"/>
        <end position="51"/>
    </location>
</feature>
<keyword evidence="2" id="KW-1133">Transmembrane helix</keyword>
<dbReference type="PANTHER" id="PTHR46154">
    <property type="match status" value="1"/>
</dbReference>
<dbReference type="AlphaFoldDB" id="A0A0R3W9X8"/>
<feature type="transmembrane region" description="Helical" evidence="2">
    <location>
        <begin position="499"/>
        <end position="522"/>
    </location>
</feature>
<evidence type="ECO:0000256" key="2">
    <source>
        <dbReference type="SAM" id="Phobius"/>
    </source>
</evidence>
<reference evidence="3" key="1">
    <citation type="submission" date="2016-04" db="UniProtKB">
        <authorList>
            <consortium name="WormBaseParasite"/>
        </authorList>
    </citation>
    <scope>IDENTIFICATION</scope>
</reference>
<feature type="transmembrane region" description="Helical" evidence="2">
    <location>
        <begin position="413"/>
        <end position="432"/>
    </location>
</feature>
<evidence type="ECO:0000256" key="1">
    <source>
        <dbReference type="ARBA" id="ARBA00022448"/>
    </source>
</evidence>
<feature type="transmembrane region" description="Helical" evidence="2">
    <location>
        <begin position="88"/>
        <end position="106"/>
    </location>
</feature>
<dbReference type="GO" id="GO:0015204">
    <property type="term" value="F:urea transmembrane transporter activity"/>
    <property type="evidence" value="ECO:0007669"/>
    <property type="project" value="InterPro"/>
</dbReference>
<name>A0A0R3W9X8_TAEAS</name>
<feature type="transmembrane region" description="Helical" evidence="2">
    <location>
        <begin position="793"/>
        <end position="813"/>
    </location>
</feature>
<feature type="transmembrane region" description="Helical" evidence="2">
    <location>
        <begin position="701"/>
        <end position="718"/>
    </location>
</feature>
<proteinExistence type="predicted"/>
<dbReference type="GO" id="GO:0005886">
    <property type="term" value="C:plasma membrane"/>
    <property type="evidence" value="ECO:0007669"/>
    <property type="project" value="TreeGrafter"/>
</dbReference>
<keyword evidence="2" id="KW-0472">Membrane</keyword>
<keyword evidence="1" id="KW-0813">Transport</keyword>
<evidence type="ECO:0000313" key="3">
    <source>
        <dbReference type="WBParaSite" id="TASK_0000729801-mRNA-1"/>
    </source>
</evidence>
<feature type="transmembrane region" description="Helical" evidence="2">
    <location>
        <begin position="349"/>
        <end position="366"/>
    </location>
</feature>
<dbReference type="Gene3D" id="1.20.1730.10">
    <property type="entry name" value="Sodium/glucose cotransporter"/>
    <property type="match status" value="2"/>
</dbReference>
<dbReference type="PANTHER" id="PTHR46154:SF4">
    <property type="entry name" value="UREA ACTIVE TRANSPORTER"/>
    <property type="match status" value="1"/>
</dbReference>
<accession>A0A0R3W9X8</accession>
<protein>
    <submittedName>
        <fullName evidence="3">SSD domain-containing protein</fullName>
    </submittedName>
</protein>
<sequence length="831" mass="92610">LRLDIFICAFLGQLAWIFTLSESTAFGTLVSTIFLLLIVSVGVSGPAWYALAASMPTMLFMIPLVRCRMIAPGARTFLHIIYGRFGRTAHLMFCVFALLNNLSIIATTIESGNKIFSSISTEITFDLVWVVAISIAGICVSSANLRQVVPVCVVGSGFLMLSTMAFFIGVFFLSSNPKLGSIDKIYAENVVKNDLCSDTINRMSFRNWCISLLAIRKFFHGLTPMFMDQATWQTCYYAAPGEESIGAAVSSVLWMTLPYAFATACSHGFVALTPHEEFVGLSRDAISTQPSVIVADALFGRGGLLVLFVMYVFIIANISVFQLFSISSILTFDIYATHIRVKSMTLNDGISIVVSATLGSLLYSFFWERMTSAGVVIGTALSSSITGILWVLLKSLAALNPNFDINSDILDVILFAVAIVGGFAFPPLVMCIERSHKGFQNKDNMNLPWQLWHRIYEMDNPLAPWAFDFAESFSLSNFDMESYNRPDPEEVRRFYRFSWYFALGGPVLYLVLYSLIIPGPFYAVNILDIVFFKIWVYLVLVILIVSVAVTLFMPIVWEGIHLYNLRRMQTQPRDKQHVIPRIECSEYGLSGPVWFMMGTGMSLCFVGILMAQFRTRAPGAETFPQLMLARFGKRVHLLFCLFTILNNISIVAAVVNTGCGFYSVIPGNVTFELAWIITVIVSEICATVGNISHLLPFSSAMFIYLQTMTLVITIKVFFCDETGLLGKKLHNDYSLRSVEKVYNATLDADIFLEKDGKNHLTMRNYYSFETGLCKFISSSTVEIAKRLLGPNGLFTLFSLYAFAVTTATLLQIISITKILTVDIYAVHLRVS</sequence>
<dbReference type="WBParaSite" id="TASK_0000729801-mRNA-1">
    <property type="protein sequence ID" value="TASK_0000729801-mRNA-1"/>
    <property type="gene ID" value="TASK_0000729801"/>
</dbReference>
<feature type="transmembrane region" description="Helical" evidence="2">
    <location>
        <begin position="593"/>
        <end position="615"/>
    </location>
</feature>
<feature type="transmembrane region" description="Helical" evidence="2">
    <location>
        <begin position="127"/>
        <end position="145"/>
    </location>
</feature>
<keyword evidence="2" id="KW-0812">Transmembrane</keyword>
<feature type="transmembrane region" description="Helical" evidence="2">
    <location>
        <begin position="151"/>
        <end position="174"/>
    </location>
</feature>